<comment type="subcellular location">
    <subcellularLocation>
        <location evidence="2">Membrane</location>
        <topology evidence="2">Peripheral membrane protein</topology>
    </subcellularLocation>
</comment>
<dbReference type="Gene3D" id="3.60.40.10">
    <property type="entry name" value="PPM-type phosphatase domain"/>
    <property type="match status" value="1"/>
</dbReference>
<dbReference type="InterPro" id="IPR036457">
    <property type="entry name" value="PPM-type-like_dom_sf"/>
</dbReference>
<evidence type="ECO:0000256" key="8">
    <source>
        <dbReference type="ARBA" id="ARBA00022912"/>
    </source>
</evidence>
<evidence type="ECO:0000256" key="4">
    <source>
        <dbReference type="ARBA" id="ARBA00013081"/>
    </source>
</evidence>
<dbReference type="EMBL" id="DAKRPA010000006">
    <property type="protein sequence ID" value="DBA04685.1"/>
    <property type="molecule type" value="Genomic_DNA"/>
</dbReference>
<feature type="domain" description="PPM-type phosphatase" evidence="14">
    <location>
        <begin position="135"/>
        <end position="428"/>
    </location>
</feature>
<evidence type="ECO:0000313" key="16">
    <source>
        <dbReference type="Proteomes" id="UP001146120"/>
    </source>
</evidence>
<evidence type="ECO:0000313" key="15">
    <source>
        <dbReference type="EMBL" id="DBA04685.1"/>
    </source>
</evidence>
<comment type="catalytic activity">
    <reaction evidence="10">
        <text>O-phospho-L-seryl-[protein] + H2O = L-seryl-[protein] + phosphate</text>
        <dbReference type="Rhea" id="RHEA:20629"/>
        <dbReference type="Rhea" id="RHEA-COMP:9863"/>
        <dbReference type="Rhea" id="RHEA-COMP:11604"/>
        <dbReference type="ChEBI" id="CHEBI:15377"/>
        <dbReference type="ChEBI" id="CHEBI:29999"/>
        <dbReference type="ChEBI" id="CHEBI:43474"/>
        <dbReference type="ChEBI" id="CHEBI:83421"/>
        <dbReference type="EC" id="3.1.3.16"/>
    </reaction>
</comment>
<sequence length="435" mass="47988">MAPQAHSPRTAHERTQRASEPQQQVKQEAQQHSINNNMGTGCSRETRNCGSVAVASQSMAQALLDSQGSRRGLHRGLTLRTKAKSDSSMMMLQSGGLASFRKGDHKFLKKVRSAPPKKPMGVQWDKYNPTVLSRDYAAVSTQNSKFRKYMEDECVAIPKYKAFRGDTAKSCFFGVFDGHGGGFCSKYASENFHVTFSRIMNAKVERKHKQAEFELESSNNSETTSSSSTECSDTEPDTLTAEEIAECYTEAFAAIDAELAEHEDAANCGSTAVTCLLRKQGRRTTYHVANVGDSRALLFSNGKTQRITIDHRATNEDEVKRIRASNGIIFNKRVAGMLSVTRALGHADEKEFIINTPHVVSGDIDSDDAFLLLMSDGISDVFTDEEVTEFVNKRLRRGEKSLMICKSLLDTSKSRGAMDNMTAVLISFADQSVAK</sequence>
<keyword evidence="16" id="KW-1185">Reference proteome</keyword>
<accession>A0AAV2ZND2</accession>
<dbReference type="Proteomes" id="UP001146120">
    <property type="component" value="Unassembled WGS sequence"/>
</dbReference>
<organism evidence="15 16">
    <name type="scientific">Lagenidium giganteum</name>
    <dbReference type="NCBI Taxonomy" id="4803"/>
    <lineage>
        <taxon>Eukaryota</taxon>
        <taxon>Sar</taxon>
        <taxon>Stramenopiles</taxon>
        <taxon>Oomycota</taxon>
        <taxon>Peronosporomycetes</taxon>
        <taxon>Pythiales</taxon>
        <taxon>Pythiaceae</taxon>
    </lineage>
</organism>
<evidence type="ECO:0000256" key="12">
    <source>
        <dbReference type="RuleBase" id="RU003465"/>
    </source>
</evidence>
<comment type="catalytic activity">
    <reaction evidence="11">
        <text>O-phospho-L-threonyl-[protein] + H2O = L-threonyl-[protein] + phosphate</text>
        <dbReference type="Rhea" id="RHEA:47004"/>
        <dbReference type="Rhea" id="RHEA-COMP:11060"/>
        <dbReference type="Rhea" id="RHEA-COMP:11605"/>
        <dbReference type="ChEBI" id="CHEBI:15377"/>
        <dbReference type="ChEBI" id="CHEBI:30013"/>
        <dbReference type="ChEBI" id="CHEBI:43474"/>
        <dbReference type="ChEBI" id="CHEBI:61977"/>
        <dbReference type="EC" id="3.1.3.16"/>
    </reaction>
</comment>
<dbReference type="PROSITE" id="PS51746">
    <property type="entry name" value="PPM_2"/>
    <property type="match status" value="1"/>
</dbReference>
<dbReference type="InterPro" id="IPR015655">
    <property type="entry name" value="PP2C"/>
</dbReference>
<dbReference type="PROSITE" id="PS01032">
    <property type="entry name" value="PPM_1"/>
    <property type="match status" value="1"/>
</dbReference>
<dbReference type="Pfam" id="PF00481">
    <property type="entry name" value="PP2C"/>
    <property type="match status" value="1"/>
</dbReference>
<reference evidence="15" key="1">
    <citation type="submission" date="2022-11" db="EMBL/GenBank/DDBJ databases">
        <authorList>
            <person name="Morgan W.R."/>
            <person name="Tartar A."/>
        </authorList>
    </citation>
    <scope>NUCLEOTIDE SEQUENCE</scope>
    <source>
        <strain evidence="15">ARSEF 373</strain>
    </source>
</reference>
<dbReference type="SMART" id="SM00332">
    <property type="entry name" value="PP2Cc"/>
    <property type="match status" value="1"/>
</dbReference>
<evidence type="ECO:0000256" key="1">
    <source>
        <dbReference type="ARBA" id="ARBA00001936"/>
    </source>
</evidence>
<keyword evidence="8 12" id="KW-0904">Protein phosphatase</keyword>
<dbReference type="CDD" id="cd00143">
    <property type="entry name" value="PP2Cc"/>
    <property type="match status" value="1"/>
</dbReference>
<evidence type="ECO:0000259" key="14">
    <source>
        <dbReference type="PROSITE" id="PS51746"/>
    </source>
</evidence>
<keyword evidence="9" id="KW-0464">Manganese</keyword>
<dbReference type="InterPro" id="IPR001932">
    <property type="entry name" value="PPM-type_phosphatase-like_dom"/>
</dbReference>
<dbReference type="GO" id="GO:0046872">
    <property type="term" value="F:metal ion binding"/>
    <property type="evidence" value="ECO:0007669"/>
    <property type="project" value="UniProtKB-KW"/>
</dbReference>
<dbReference type="GO" id="GO:0004722">
    <property type="term" value="F:protein serine/threonine phosphatase activity"/>
    <property type="evidence" value="ECO:0007669"/>
    <property type="project" value="UniProtKB-EC"/>
</dbReference>
<dbReference type="EC" id="3.1.3.16" evidence="4"/>
<feature type="compositionally biased region" description="Low complexity" evidence="13">
    <location>
        <begin position="216"/>
        <end position="231"/>
    </location>
</feature>
<feature type="region of interest" description="Disordered" evidence="13">
    <location>
        <begin position="1"/>
        <end position="42"/>
    </location>
</feature>
<name>A0AAV2ZND2_9STRA</name>
<dbReference type="PANTHER" id="PTHR13832:SF803">
    <property type="entry name" value="PROTEIN PHOSPHATASE 1G"/>
    <property type="match status" value="1"/>
</dbReference>
<feature type="compositionally biased region" description="Low complexity" evidence="13">
    <location>
        <begin position="22"/>
        <end position="31"/>
    </location>
</feature>
<evidence type="ECO:0000256" key="3">
    <source>
        <dbReference type="ARBA" id="ARBA00006702"/>
    </source>
</evidence>
<evidence type="ECO:0000256" key="11">
    <source>
        <dbReference type="ARBA" id="ARBA00048336"/>
    </source>
</evidence>
<comment type="caution">
    <text evidence="15">The sequence shown here is derived from an EMBL/GenBank/DDBJ whole genome shotgun (WGS) entry which is preliminary data.</text>
</comment>
<evidence type="ECO:0000256" key="13">
    <source>
        <dbReference type="SAM" id="MobiDB-lite"/>
    </source>
</evidence>
<dbReference type="SMART" id="SM00331">
    <property type="entry name" value="PP2C_SIG"/>
    <property type="match status" value="1"/>
</dbReference>
<dbReference type="AlphaFoldDB" id="A0AAV2ZND2"/>
<evidence type="ECO:0000256" key="7">
    <source>
        <dbReference type="ARBA" id="ARBA00022842"/>
    </source>
</evidence>
<dbReference type="GO" id="GO:0016020">
    <property type="term" value="C:membrane"/>
    <property type="evidence" value="ECO:0007669"/>
    <property type="project" value="UniProtKB-SubCell"/>
</dbReference>
<evidence type="ECO:0000256" key="5">
    <source>
        <dbReference type="ARBA" id="ARBA00022723"/>
    </source>
</evidence>
<keyword evidence="5" id="KW-0479">Metal-binding</keyword>
<dbReference type="InterPro" id="IPR000222">
    <property type="entry name" value="PP2C_BS"/>
</dbReference>
<proteinExistence type="inferred from homology"/>
<evidence type="ECO:0000256" key="9">
    <source>
        <dbReference type="ARBA" id="ARBA00023211"/>
    </source>
</evidence>
<keyword evidence="6 12" id="KW-0378">Hydrolase</keyword>
<comment type="similarity">
    <text evidence="3 12">Belongs to the PP2C family.</text>
</comment>
<dbReference type="PANTHER" id="PTHR13832">
    <property type="entry name" value="PROTEIN PHOSPHATASE 2C"/>
    <property type="match status" value="1"/>
</dbReference>
<evidence type="ECO:0000256" key="6">
    <source>
        <dbReference type="ARBA" id="ARBA00022801"/>
    </source>
</evidence>
<keyword evidence="7" id="KW-0460">Magnesium</keyword>
<protein>
    <recommendedName>
        <fullName evidence="4">protein-serine/threonine phosphatase</fullName>
        <ecNumber evidence="4">3.1.3.16</ecNumber>
    </recommendedName>
</protein>
<reference evidence="15" key="2">
    <citation type="journal article" date="2023" name="Microbiol Resour">
        <title>Decontamination and Annotation of the Draft Genome Sequence of the Oomycete Lagenidium giganteum ARSEF 373.</title>
        <authorList>
            <person name="Morgan W.R."/>
            <person name="Tartar A."/>
        </authorList>
    </citation>
    <scope>NUCLEOTIDE SEQUENCE</scope>
    <source>
        <strain evidence="15">ARSEF 373</strain>
    </source>
</reference>
<gene>
    <name evidence="15" type="ORF">N0F65_012268</name>
</gene>
<comment type="cofactor">
    <cofactor evidence="1">
        <name>Mn(2+)</name>
        <dbReference type="ChEBI" id="CHEBI:29035"/>
    </cofactor>
</comment>
<dbReference type="SUPFAM" id="SSF81606">
    <property type="entry name" value="PP2C-like"/>
    <property type="match status" value="1"/>
</dbReference>
<evidence type="ECO:0000256" key="2">
    <source>
        <dbReference type="ARBA" id="ARBA00004170"/>
    </source>
</evidence>
<evidence type="ECO:0000256" key="10">
    <source>
        <dbReference type="ARBA" id="ARBA00047761"/>
    </source>
</evidence>
<feature type="region of interest" description="Disordered" evidence="13">
    <location>
        <begin position="211"/>
        <end position="236"/>
    </location>
</feature>